<reference evidence="5" key="2">
    <citation type="journal article" date="2019" name="Genome Biol. Evol.">
        <title>Day and night: Metabolic profiles and evolutionary relationships of six axenic non-marine cyanobacteria.</title>
        <authorList>
            <person name="Will S.E."/>
            <person name="Henke P."/>
            <person name="Boedeker C."/>
            <person name="Huang S."/>
            <person name="Brinkmann H."/>
            <person name="Rohde M."/>
            <person name="Jarek M."/>
            <person name="Friedl T."/>
            <person name="Seufert S."/>
            <person name="Schumacher M."/>
            <person name="Overmann J."/>
            <person name="Neumann-Schaal M."/>
            <person name="Petersen J."/>
        </authorList>
    </citation>
    <scope>NUCLEOTIDE SEQUENCE [LARGE SCALE GENOMIC DNA]</scope>
    <source>
        <strain evidence="5">PCC 7102</strain>
    </source>
</reference>
<dbReference type="InterPro" id="IPR050109">
    <property type="entry name" value="HTH-type_TetR-like_transc_reg"/>
</dbReference>
<dbReference type="Pfam" id="PF00440">
    <property type="entry name" value="TetR_N"/>
    <property type="match status" value="1"/>
</dbReference>
<dbReference type="InterPro" id="IPR036388">
    <property type="entry name" value="WH-like_DNA-bd_sf"/>
</dbReference>
<feature type="DNA-binding region" description="H-T-H motif" evidence="2">
    <location>
        <begin position="47"/>
        <end position="66"/>
    </location>
</feature>
<comment type="caution">
    <text evidence="5">The sequence shown here is derived from an EMBL/GenBank/DDBJ whole genome shotgun (WGS) entry which is preliminary data.</text>
</comment>
<protein>
    <recommendedName>
        <fullName evidence="4">HTH tetR-type domain-containing protein</fullName>
    </recommendedName>
</protein>
<evidence type="ECO:0000256" key="3">
    <source>
        <dbReference type="SAM" id="MobiDB-lite"/>
    </source>
</evidence>
<dbReference type="GO" id="GO:0003700">
    <property type="term" value="F:DNA-binding transcription factor activity"/>
    <property type="evidence" value="ECO:0007669"/>
    <property type="project" value="TreeGrafter"/>
</dbReference>
<dbReference type="InterPro" id="IPR041669">
    <property type="entry name" value="TetR_C_15"/>
</dbReference>
<feature type="region of interest" description="Disordered" evidence="3">
    <location>
        <begin position="1"/>
        <end position="23"/>
    </location>
</feature>
<dbReference type="Pfam" id="PF17918">
    <property type="entry name" value="TetR_C_15"/>
    <property type="match status" value="1"/>
</dbReference>
<dbReference type="AlphaFoldDB" id="A0A433V7D9"/>
<dbReference type="InterPro" id="IPR009057">
    <property type="entry name" value="Homeodomain-like_sf"/>
</dbReference>
<evidence type="ECO:0000259" key="4">
    <source>
        <dbReference type="PROSITE" id="PS50977"/>
    </source>
</evidence>
<evidence type="ECO:0000313" key="6">
    <source>
        <dbReference type="Proteomes" id="UP000271624"/>
    </source>
</evidence>
<organism evidence="5 6">
    <name type="scientific">Dulcicalothrix desertica PCC 7102</name>
    <dbReference type="NCBI Taxonomy" id="232991"/>
    <lineage>
        <taxon>Bacteria</taxon>
        <taxon>Bacillati</taxon>
        <taxon>Cyanobacteriota</taxon>
        <taxon>Cyanophyceae</taxon>
        <taxon>Nostocales</taxon>
        <taxon>Calotrichaceae</taxon>
        <taxon>Dulcicalothrix</taxon>
    </lineage>
</organism>
<evidence type="ECO:0000256" key="2">
    <source>
        <dbReference type="PROSITE-ProRule" id="PRU00335"/>
    </source>
</evidence>
<dbReference type="RefSeq" id="WP_201800807.1">
    <property type="nucleotide sequence ID" value="NZ_RSCL01000017.1"/>
</dbReference>
<keyword evidence="1 2" id="KW-0238">DNA-binding</keyword>
<name>A0A433V7D9_9CYAN</name>
<dbReference type="Gene3D" id="1.10.357.10">
    <property type="entry name" value="Tetracycline Repressor, domain 2"/>
    <property type="match status" value="1"/>
</dbReference>
<dbReference type="SUPFAM" id="SSF46689">
    <property type="entry name" value="Homeodomain-like"/>
    <property type="match status" value="2"/>
</dbReference>
<accession>A0A433V7D9</accession>
<dbReference type="Proteomes" id="UP000271624">
    <property type="component" value="Unassembled WGS sequence"/>
</dbReference>
<reference evidence="5" key="1">
    <citation type="submission" date="2018-12" db="EMBL/GenBank/DDBJ databases">
        <authorList>
            <person name="Will S."/>
            <person name="Neumann-Schaal M."/>
            <person name="Henke P."/>
        </authorList>
    </citation>
    <scope>NUCLEOTIDE SEQUENCE</scope>
    <source>
        <strain evidence="5">PCC 7102</strain>
    </source>
</reference>
<evidence type="ECO:0000313" key="5">
    <source>
        <dbReference type="EMBL" id="RUT02032.1"/>
    </source>
</evidence>
<dbReference type="Gene3D" id="1.10.10.10">
    <property type="entry name" value="Winged helix-like DNA-binding domain superfamily/Winged helix DNA-binding domain"/>
    <property type="match status" value="1"/>
</dbReference>
<dbReference type="PANTHER" id="PTHR30055">
    <property type="entry name" value="HTH-TYPE TRANSCRIPTIONAL REGULATOR RUTR"/>
    <property type="match status" value="1"/>
</dbReference>
<sequence>MNLPPQDPQENLKMRRQPKQKRGQERVERILDAAVEVFDEVGFDAATMNNIALRAQTAIGSVYQFFPDKLAIFQALELRHLERVHTAWAKLSSLNIAELPFETFIKTMLKIFKEIFDEPTSRLLFIQYFTSNAMFQTIDDSLTQQGIDFQAKLLHARNPKLSLEKCQLVAEICVQAANALLVVALRNPEPRREEIFQQIEELMIAYLRPYAGDELMDDLHNQVMKVMICPHCNSRRLSKNGHRHSKQRYLCKDCGKQFLESYSPSGYSNDIKQQCLELHNRGIGFREIERQTGVSHNTIINWAKEK</sequence>
<dbReference type="PANTHER" id="PTHR30055:SF226">
    <property type="entry name" value="HTH-TYPE TRANSCRIPTIONAL REGULATOR PKSA"/>
    <property type="match status" value="1"/>
</dbReference>
<keyword evidence="6" id="KW-1185">Reference proteome</keyword>
<dbReference type="PRINTS" id="PR00455">
    <property type="entry name" value="HTHTETR"/>
</dbReference>
<proteinExistence type="predicted"/>
<dbReference type="PROSITE" id="PS50977">
    <property type="entry name" value="HTH_TETR_2"/>
    <property type="match status" value="1"/>
</dbReference>
<gene>
    <name evidence="5" type="ORF">DSM106972_061070</name>
</gene>
<feature type="domain" description="HTH tetR-type" evidence="4">
    <location>
        <begin position="24"/>
        <end position="84"/>
    </location>
</feature>
<evidence type="ECO:0000256" key="1">
    <source>
        <dbReference type="ARBA" id="ARBA00023125"/>
    </source>
</evidence>
<dbReference type="GO" id="GO:0000976">
    <property type="term" value="F:transcription cis-regulatory region binding"/>
    <property type="evidence" value="ECO:0007669"/>
    <property type="project" value="TreeGrafter"/>
</dbReference>
<dbReference type="InterPro" id="IPR001647">
    <property type="entry name" value="HTH_TetR"/>
</dbReference>
<dbReference type="EMBL" id="RSCL01000017">
    <property type="protein sequence ID" value="RUT02032.1"/>
    <property type="molecule type" value="Genomic_DNA"/>
</dbReference>